<dbReference type="HAMAP" id="MF_01077">
    <property type="entry name" value="RimP"/>
    <property type="match status" value="1"/>
</dbReference>
<dbReference type="Pfam" id="PF02576">
    <property type="entry name" value="RimP_N"/>
    <property type="match status" value="1"/>
</dbReference>
<dbReference type="GO" id="GO:0006412">
    <property type="term" value="P:translation"/>
    <property type="evidence" value="ECO:0007669"/>
    <property type="project" value="TreeGrafter"/>
</dbReference>
<protein>
    <recommendedName>
        <fullName evidence="3">Ribosome maturation factor RimP</fullName>
    </recommendedName>
</protein>
<dbReference type="AlphaFoldDB" id="A0A9D1HK74"/>
<name>A0A9D1HK74_9FIRM</name>
<organism evidence="6 7">
    <name type="scientific">Candidatus Avidehalobacter gallistercoris</name>
    <dbReference type="NCBI Taxonomy" id="2840694"/>
    <lineage>
        <taxon>Bacteria</taxon>
        <taxon>Bacillati</taxon>
        <taxon>Bacillota</taxon>
        <taxon>Clostridia</taxon>
        <taxon>Eubacteriales</taxon>
        <taxon>Peptococcaceae</taxon>
        <taxon>Peptococcaceae incertae sedis</taxon>
        <taxon>Candidatus Avidehalobacter</taxon>
    </lineage>
</organism>
<accession>A0A9D1HK74</accession>
<dbReference type="Gene3D" id="2.30.30.180">
    <property type="entry name" value="Ribosome maturation factor RimP, C-terminal domain"/>
    <property type="match status" value="1"/>
</dbReference>
<gene>
    <name evidence="3" type="primary">rimP</name>
    <name evidence="6" type="ORF">IAB00_05575</name>
</gene>
<sequence>MANEIERRVFALAEPICQANAVELVAVEWQKAGKSWRLALYIDCEGGVGHELCVAVSNAVSDALDALDFIEPAYNLEVSSPGLERPLLKPADFQRFAGSLAAVKLFAARNGQKEFCGELLGYSATEGVLLSDEKTGERLTFDPAEIAGAHLVFRF</sequence>
<dbReference type="SUPFAM" id="SSF75420">
    <property type="entry name" value="YhbC-like, N-terminal domain"/>
    <property type="match status" value="1"/>
</dbReference>
<evidence type="ECO:0000259" key="4">
    <source>
        <dbReference type="Pfam" id="PF02576"/>
    </source>
</evidence>
<comment type="function">
    <text evidence="3">Required for maturation of 30S ribosomal subunits.</text>
</comment>
<proteinExistence type="inferred from homology"/>
<dbReference type="Proteomes" id="UP000824124">
    <property type="component" value="Unassembled WGS sequence"/>
</dbReference>
<evidence type="ECO:0000259" key="5">
    <source>
        <dbReference type="Pfam" id="PF17384"/>
    </source>
</evidence>
<dbReference type="InterPro" id="IPR035956">
    <property type="entry name" value="RimP_N_sf"/>
</dbReference>
<feature type="domain" description="Ribosome maturation factor RimP C-terminal" evidence="5">
    <location>
        <begin position="87"/>
        <end position="155"/>
    </location>
</feature>
<dbReference type="FunFam" id="3.30.300.70:FF:000001">
    <property type="entry name" value="Ribosome maturation factor RimP"/>
    <property type="match status" value="1"/>
</dbReference>
<dbReference type="GO" id="GO:0000028">
    <property type="term" value="P:ribosomal small subunit assembly"/>
    <property type="evidence" value="ECO:0007669"/>
    <property type="project" value="TreeGrafter"/>
</dbReference>
<feature type="domain" description="Ribosome maturation factor RimP N-terminal" evidence="4">
    <location>
        <begin position="13"/>
        <end position="84"/>
    </location>
</feature>
<dbReference type="InterPro" id="IPR036847">
    <property type="entry name" value="RimP_C_sf"/>
</dbReference>
<dbReference type="InterPro" id="IPR028998">
    <property type="entry name" value="RimP_C"/>
</dbReference>
<dbReference type="CDD" id="cd01734">
    <property type="entry name" value="YlxS_C"/>
    <property type="match status" value="1"/>
</dbReference>
<evidence type="ECO:0000256" key="2">
    <source>
        <dbReference type="ARBA" id="ARBA00022517"/>
    </source>
</evidence>
<keyword evidence="1 3" id="KW-0963">Cytoplasm</keyword>
<dbReference type="GO" id="GO:0005829">
    <property type="term" value="C:cytosol"/>
    <property type="evidence" value="ECO:0007669"/>
    <property type="project" value="TreeGrafter"/>
</dbReference>
<comment type="similarity">
    <text evidence="3">Belongs to the RimP family.</text>
</comment>
<evidence type="ECO:0000256" key="1">
    <source>
        <dbReference type="ARBA" id="ARBA00022490"/>
    </source>
</evidence>
<evidence type="ECO:0000313" key="7">
    <source>
        <dbReference type="Proteomes" id="UP000824124"/>
    </source>
</evidence>
<evidence type="ECO:0000313" key="6">
    <source>
        <dbReference type="EMBL" id="HIU10692.1"/>
    </source>
</evidence>
<dbReference type="PANTHER" id="PTHR33867">
    <property type="entry name" value="RIBOSOME MATURATION FACTOR RIMP"/>
    <property type="match status" value="1"/>
</dbReference>
<dbReference type="Gene3D" id="3.30.300.70">
    <property type="entry name" value="RimP-like superfamily, N-terminal"/>
    <property type="match status" value="1"/>
</dbReference>
<reference evidence="6" key="2">
    <citation type="journal article" date="2021" name="PeerJ">
        <title>Extensive microbial diversity within the chicken gut microbiome revealed by metagenomics and culture.</title>
        <authorList>
            <person name="Gilroy R."/>
            <person name="Ravi A."/>
            <person name="Getino M."/>
            <person name="Pursley I."/>
            <person name="Horton D.L."/>
            <person name="Alikhan N.F."/>
            <person name="Baker D."/>
            <person name="Gharbi K."/>
            <person name="Hall N."/>
            <person name="Watson M."/>
            <person name="Adriaenssens E.M."/>
            <person name="Foster-Nyarko E."/>
            <person name="Jarju S."/>
            <person name="Secka A."/>
            <person name="Antonio M."/>
            <person name="Oren A."/>
            <person name="Chaudhuri R.R."/>
            <person name="La Ragione R."/>
            <person name="Hildebrand F."/>
            <person name="Pallen M.J."/>
        </authorList>
    </citation>
    <scope>NUCLEOTIDE SEQUENCE</scope>
    <source>
        <strain evidence="6">2830</strain>
    </source>
</reference>
<comment type="subcellular location">
    <subcellularLocation>
        <location evidence="3">Cytoplasm</location>
    </subcellularLocation>
</comment>
<dbReference type="SUPFAM" id="SSF74942">
    <property type="entry name" value="YhbC-like, C-terminal domain"/>
    <property type="match status" value="1"/>
</dbReference>
<dbReference type="EMBL" id="DVMH01000028">
    <property type="protein sequence ID" value="HIU10692.1"/>
    <property type="molecule type" value="Genomic_DNA"/>
</dbReference>
<dbReference type="InterPro" id="IPR003728">
    <property type="entry name" value="Ribosome_maturation_RimP"/>
</dbReference>
<dbReference type="InterPro" id="IPR028989">
    <property type="entry name" value="RimP_N"/>
</dbReference>
<comment type="caution">
    <text evidence="6">The sequence shown here is derived from an EMBL/GenBank/DDBJ whole genome shotgun (WGS) entry which is preliminary data.</text>
</comment>
<reference evidence="6" key="1">
    <citation type="submission" date="2020-10" db="EMBL/GenBank/DDBJ databases">
        <authorList>
            <person name="Gilroy R."/>
        </authorList>
    </citation>
    <scope>NUCLEOTIDE SEQUENCE</scope>
    <source>
        <strain evidence="6">2830</strain>
    </source>
</reference>
<evidence type="ECO:0000256" key="3">
    <source>
        <dbReference type="HAMAP-Rule" id="MF_01077"/>
    </source>
</evidence>
<dbReference type="Pfam" id="PF17384">
    <property type="entry name" value="DUF150_C"/>
    <property type="match status" value="1"/>
</dbReference>
<dbReference type="PANTHER" id="PTHR33867:SF1">
    <property type="entry name" value="RIBOSOME MATURATION FACTOR RIMP"/>
    <property type="match status" value="1"/>
</dbReference>
<keyword evidence="2 3" id="KW-0690">Ribosome biogenesis</keyword>